<dbReference type="NCBIfam" id="TIGR01200">
    <property type="entry name" value="GLPGLI"/>
    <property type="match status" value="1"/>
</dbReference>
<reference evidence="2 3" key="1">
    <citation type="submission" date="2018-10" db="EMBL/GenBank/DDBJ databases">
        <authorList>
            <person name="Chen X."/>
        </authorList>
    </citation>
    <scope>NUCLEOTIDE SEQUENCE [LARGE SCALE GENOMIC DNA]</scope>
    <source>
        <strain evidence="2 3">YIM 102668</strain>
    </source>
</reference>
<feature type="chain" id="PRO_5018188971" evidence="1">
    <location>
        <begin position="18"/>
        <end position="253"/>
    </location>
</feature>
<dbReference type="Proteomes" id="UP000275348">
    <property type="component" value="Unassembled WGS sequence"/>
</dbReference>
<gene>
    <name evidence="2" type="ORF">EAH69_02525</name>
</gene>
<feature type="signal peptide" evidence="1">
    <location>
        <begin position="1"/>
        <end position="17"/>
    </location>
</feature>
<protein>
    <submittedName>
        <fullName evidence="2">GLPGLI family protein</fullName>
    </submittedName>
</protein>
<name>A0A3L9MHV3_9FLAO</name>
<dbReference type="OrthoDB" id="1437557at2"/>
<evidence type="ECO:0000256" key="1">
    <source>
        <dbReference type="SAM" id="SignalP"/>
    </source>
</evidence>
<dbReference type="EMBL" id="RDOJ01000002">
    <property type="protein sequence ID" value="RLZ12401.1"/>
    <property type="molecule type" value="Genomic_DNA"/>
</dbReference>
<keyword evidence="1" id="KW-0732">Signal</keyword>
<proteinExistence type="predicted"/>
<dbReference type="AlphaFoldDB" id="A0A3L9MHV3"/>
<evidence type="ECO:0000313" key="2">
    <source>
        <dbReference type="EMBL" id="RLZ12401.1"/>
    </source>
</evidence>
<keyword evidence="3" id="KW-1185">Reference proteome</keyword>
<accession>A0A3L9MHV3</accession>
<comment type="caution">
    <text evidence="2">The sequence shown here is derived from an EMBL/GenBank/DDBJ whole genome shotgun (WGS) entry which is preliminary data.</text>
</comment>
<organism evidence="2 3">
    <name type="scientific">Faecalibacter macacae</name>
    <dbReference type="NCBI Taxonomy" id="1859289"/>
    <lineage>
        <taxon>Bacteria</taxon>
        <taxon>Pseudomonadati</taxon>
        <taxon>Bacteroidota</taxon>
        <taxon>Flavobacteriia</taxon>
        <taxon>Flavobacteriales</taxon>
        <taxon>Weeksellaceae</taxon>
        <taxon>Faecalibacter</taxon>
    </lineage>
</organism>
<sequence>MRKIFAILLVITSFANAQFYQIDYDLKTQAAFTNEGLNQFSQAVPDVKQREMILDGMKNIPIMNYIFSFNESESKTVFELKVNNSQTQQGPFTAIPPAEIGINSIVKYNEKMFYDEVDVMGKKFLAYDSIHFVDFKETGKTKEILGKKVKEAIGKFQQYDLIAWHDDSNPNHFSPDGFYGTKGLILELHYKYVKDGVEVITSWIPTKITTLKSAPVFKLNDKLKKIQYSEIDIMYEEFNQKQREEMNSGVDKK</sequence>
<dbReference type="InterPro" id="IPR005901">
    <property type="entry name" value="GLPGLI"/>
</dbReference>
<dbReference type="RefSeq" id="WP_121933613.1">
    <property type="nucleotide sequence ID" value="NZ_RDOJ01000002.1"/>
</dbReference>
<evidence type="ECO:0000313" key="3">
    <source>
        <dbReference type="Proteomes" id="UP000275348"/>
    </source>
</evidence>